<keyword evidence="2 3" id="KW-0548">Nucleotidyltransferase</keyword>
<name>A0A7W9YDB5_9ACTN</name>
<dbReference type="FunFam" id="3.90.550.10:FF:000003">
    <property type="entry name" value="2-C-methyl-D-erythritol 4-phosphate cytidylyltransferase"/>
    <property type="match status" value="1"/>
</dbReference>
<dbReference type="EMBL" id="JACHDS010000001">
    <property type="protein sequence ID" value="MBB6170078.1"/>
    <property type="molecule type" value="Genomic_DNA"/>
</dbReference>
<dbReference type="EC" id="2.7.7.60" evidence="3"/>
<accession>A0A7W9YDB5</accession>
<dbReference type="Gene3D" id="3.90.550.10">
    <property type="entry name" value="Spore Coat Polysaccharide Biosynthesis Protein SpsA, Chain A"/>
    <property type="match status" value="1"/>
</dbReference>
<keyword evidence="3" id="KW-0414">Isoprene biosynthesis</keyword>
<evidence type="ECO:0000256" key="2">
    <source>
        <dbReference type="ARBA" id="ARBA00022695"/>
    </source>
</evidence>
<dbReference type="PANTHER" id="PTHR32125:SF4">
    <property type="entry name" value="2-C-METHYL-D-ERYTHRITOL 4-PHOSPHATE CYTIDYLYLTRANSFERASE, CHLOROPLASTIC"/>
    <property type="match status" value="1"/>
</dbReference>
<gene>
    <name evidence="3" type="primary">ispD</name>
    <name evidence="4" type="ORF">HNR23_000138</name>
</gene>
<comment type="function">
    <text evidence="3">Catalyzes the formation of 4-diphosphocytidyl-2-C-methyl-D-erythritol from CTP and 2-C-methyl-D-erythritol 4-phosphate (MEP).</text>
</comment>
<evidence type="ECO:0000313" key="5">
    <source>
        <dbReference type="Proteomes" id="UP000546642"/>
    </source>
</evidence>
<keyword evidence="1 3" id="KW-0808">Transferase</keyword>
<dbReference type="InterPro" id="IPR050088">
    <property type="entry name" value="IspD/TarI_cytidylyltransf_bact"/>
</dbReference>
<sequence length="278" mass="28383">MPTDAATGPAPGGARPHVTAAVLAGGIGTRMGSALPKQLLPLAGRPVIEHAIAAFCASPQVDDVIVLMVADRSAEVDKIVADAGLGTKGGAPTAPYAKVSAILPGGATRTATSHAALRALDHRPGTDLVLLHDAARPLVTQAAIARCVDALADVGAVGVAVPSSDTVVAVGPGASGGEAVRDVPPRSTLRRMQTPQGFRLDVIRRAYDLALADPGLVATDDCGVVLRYLPDEEVRVIAGEETNIKVTNPGDVEIAEVLLRLRDARPGQDGGPGSRRTR</sequence>
<feature type="site" description="Transition state stabilizer" evidence="3">
    <location>
        <position position="37"/>
    </location>
</feature>
<evidence type="ECO:0000256" key="1">
    <source>
        <dbReference type="ARBA" id="ARBA00022679"/>
    </source>
</evidence>
<feature type="site" description="Transition state stabilizer" evidence="3">
    <location>
        <position position="30"/>
    </location>
</feature>
<dbReference type="CDD" id="cd02516">
    <property type="entry name" value="CDP-ME_synthetase"/>
    <property type="match status" value="1"/>
</dbReference>
<comment type="catalytic activity">
    <reaction evidence="3">
        <text>2-C-methyl-D-erythritol 4-phosphate + CTP + H(+) = 4-CDP-2-C-methyl-D-erythritol + diphosphate</text>
        <dbReference type="Rhea" id="RHEA:13429"/>
        <dbReference type="ChEBI" id="CHEBI:15378"/>
        <dbReference type="ChEBI" id="CHEBI:33019"/>
        <dbReference type="ChEBI" id="CHEBI:37563"/>
        <dbReference type="ChEBI" id="CHEBI:57823"/>
        <dbReference type="ChEBI" id="CHEBI:58262"/>
        <dbReference type="EC" id="2.7.7.60"/>
    </reaction>
</comment>
<dbReference type="AlphaFoldDB" id="A0A7W9YDB5"/>
<feature type="site" description="Positions MEP for the nucleophilic attack" evidence="3">
    <location>
        <position position="245"/>
    </location>
</feature>
<proteinExistence type="inferred from homology"/>
<dbReference type="SUPFAM" id="SSF53448">
    <property type="entry name" value="Nucleotide-diphospho-sugar transferases"/>
    <property type="match status" value="1"/>
</dbReference>
<reference evidence="4 5" key="1">
    <citation type="submission" date="2020-08" db="EMBL/GenBank/DDBJ databases">
        <title>Sequencing the genomes of 1000 actinobacteria strains.</title>
        <authorList>
            <person name="Klenk H.-P."/>
        </authorList>
    </citation>
    <scope>NUCLEOTIDE SEQUENCE [LARGE SCALE GENOMIC DNA]</scope>
    <source>
        <strain evidence="4 5">DSM 46659</strain>
    </source>
</reference>
<dbReference type="InterPro" id="IPR034683">
    <property type="entry name" value="IspD/TarI"/>
</dbReference>
<dbReference type="GO" id="GO:0050518">
    <property type="term" value="F:2-C-methyl-D-erythritol 4-phosphate cytidylyltransferase activity"/>
    <property type="evidence" value="ECO:0007669"/>
    <property type="project" value="UniProtKB-UniRule"/>
</dbReference>
<dbReference type="InterPro" id="IPR001228">
    <property type="entry name" value="IspD"/>
</dbReference>
<protein>
    <recommendedName>
        <fullName evidence="3">2-C-methyl-D-erythritol 4-phosphate cytidylyltransferase</fullName>
        <ecNumber evidence="3">2.7.7.60</ecNumber>
    </recommendedName>
    <alternativeName>
        <fullName evidence="3">4-diphosphocytidyl-2C-methyl-D-erythritol synthase</fullName>
    </alternativeName>
    <alternativeName>
        <fullName evidence="3">MEP cytidylyltransferase</fullName>
        <shortName evidence="3">MCT</shortName>
    </alternativeName>
</protein>
<comment type="caution">
    <text evidence="4">The sequence shown here is derived from an EMBL/GenBank/DDBJ whole genome shotgun (WGS) entry which is preliminary data.</text>
</comment>
<dbReference type="GO" id="GO:0019288">
    <property type="term" value="P:isopentenyl diphosphate biosynthetic process, methylerythritol 4-phosphate pathway"/>
    <property type="evidence" value="ECO:0007669"/>
    <property type="project" value="UniProtKB-UniRule"/>
</dbReference>
<dbReference type="UniPathway" id="UPA00056">
    <property type="reaction ID" value="UER00093"/>
</dbReference>
<dbReference type="Pfam" id="PF01128">
    <property type="entry name" value="IspD"/>
    <property type="match status" value="1"/>
</dbReference>
<dbReference type="HAMAP" id="MF_00108">
    <property type="entry name" value="IspD"/>
    <property type="match status" value="1"/>
</dbReference>
<evidence type="ECO:0000256" key="3">
    <source>
        <dbReference type="HAMAP-Rule" id="MF_00108"/>
    </source>
</evidence>
<dbReference type="RefSeq" id="WP_184072473.1">
    <property type="nucleotide sequence ID" value="NZ_JACHDS010000001.1"/>
</dbReference>
<keyword evidence="5" id="KW-1185">Reference proteome</keyword>
<comment type="pathway">
    <text evidence="3">Isoprenoid biosynthesis; isopentenyl diphosphate biosynthesis via DXP pathway; isopentenyl diphosphate from 1-deoxy-D-xylulose 5-phosphate: step 2/6.</text>
</comment>
<organism evidence="4 5">
    <name type="scientific">Nocardiopsis mwathae</name>
    <dbReference type="NCBI Taxonomy" id="1472723"/>
    <lineage>
        <taxon>Bacteria</taxon>
        <taxon>Bacillati</taxon>
        <taxon>Actinomycetota</taxon>
        <taxon>Actinomycetes</taxon>
        <taxon>Streptosporangiales</taxon>
        <taxon>Nocardiopsidaceae</taxon>
        <taxon>Nocardiopsis</taxon>
    </lineage>
</organism>
<evidence type="ECO:0000313" key="4">
    <source>
        <dbReference type="EMBL" id="MBB6170078.1"/>
    </source>
</evidence>
<dbReference type="PANTHER" id="PTHR32125">
    <property type="entry name" value="2-C-METHYL-D-ERYTHRITOL 4-PHOSPHATE CYTIDYLYLTRANSFERASE, CHLOROPLASTIC"/>
    <property type="match status" value="1"/>
</dbReference>
<dbReference type="Proteomes" id="UP000546642">
    <property type="component" value="Unassembled WGS sequence"/>
</dbReference>
<comment type="similarity">
    <text evidence="3">Belongs to the IspD/TarI cytidylyltransferase family. IspD subfamily.</text>
</comment>
<feature type="site" description="Positions MEP for the nucleophilic attack" evidence="3">
    <location>
        <position position="186"/>
    </location>
</feature>
<dbReference type="InterPro" id="IPR029044">
    <property type="entry name" value="Nucleotide-diphossugar_trans"/>
</dbReference>